<dbReference type="EMBL" id="JAFBMS010002607">
    <property type="protein sequence ID" value="KAG9328167.1"/>
    <property type="molecule type" value="Genomic_DNA"/>
</dbReference>
<proteinExistence type="predicted"/>
<evidence type="ECO:0000313" key="2">
    <source>
        <dbReference type="Proteomes" id="UP000824540"/>
    </source>
</evidence>
<name>A0A8T2MUM4_9TELE</name>
<comment type="caution">
    <text evidence="1">The sequence shown here is derived from an EMBL/GenBank/DDBJ whole genome shotgun (WGS) entry which is preliminary data.</text>
</comment>
<reference evidence="1" key="1">
    <citation type="thesis" date="2021" institute="BYU ScholarsArchive" country="Provo, UT, USA">
        <title>Applications of and Algorithms for Genome Assembly and Genomic Analyses with an Emphasis on Marine Teleosts.</title>
        <authorList>
            <person name="Pickett B.D."/>
        </authorList>
    </citation>
    <scope>NUCLEOTIDE SEQUENCE</scope>
    <source>
        <strain evidence="1">HI-2016</strain>
    </source>
</reference>
<dbReference type="Proteomes" id="UP000824540">
    <property type="component" value="Unassembled WGS sequence"/>
</dbReference>
<accession>A0A8T2MUM4</accession>
<keyword evidence="2" id="KW-1185">Reference proteome</keyword>
<protein>
    <submittedName>
        <fullName evidence="1">Uncharacterized protein</fullName>
    </submittedName>
</protein>
<sequence>MLYYKLKVPLTEGRVTVFLLLFNWPLVLSRHDGDRPDPAPLVSRIPGGLRSARALTTCPLACWEQAGSSIMLSSLSLARYAPVHKAHPPAAGPVRRAACDTCHTTSPWPCGPTARLFGKAAPRRAHAFTEIPIAAPARRSRDYPRTTQNAALFSSASVQMLT</sequence>
<gene>
    <name evidence="1" type="ORF">JZ751_016157</name>
</gene>
<dbReference type="AlphaFoldDB" id="A0A8T2MUM4"/>
<organism evidence="1 2">
    <name type="scientific">Albula glossodonta</name>
    <name type="common">roundjaw bonefish</name>
    <dbReference type="NCBI Taxonomy" id="121402"/>
    <lineage>
        <taxon>Eukaryota</taxon>
        <taxon>Metazoa</taxon>
        <taxon>Chordata</taxon>
        <taxon>Craniata</taxon>
        <taxon>Vertebrata</taxon>
        <taxon>Euteleostomi</taxon>
        <taxon>Actinopterygii</taxon>
        <taxon>Neopterygii</taxon>
        <taxon>Teleostei</taxon>
        <taxon>Albuliformes</taxon>
        <taxon>Albulidae</taxon>
        <taxon>Albula</taxon>
    </lineage>
</organism>
<evidence type="ECO:0000313" key="1">
    <source>
        <dbReference type="EMBL" id="KAG9328167.1"/>
    </source>
</evidence>